<dbReference type="InterPro" id="IPR051184">
    <property type="entry name" value="Tyrosine-phos_adapter"/>
</dbReference>
<dbReference type="PANTHER" id="PTHR19969:SF5">
    <property type="entry name" value="CRK-LIKE PROTEIN"/>
    <property type="match status" value="1"/>
</dbReference>
<dbReference type="InterPro" id="IPR000980">
    <property type="entry name" value="SH2"/>
</dbReference>
<dbReference type="OrthoDB" id="4062651at2759"/>
<name>A0A2P4SEW1_BAMTH</name>
<keyword evidence="1 2" id="KW-0727">SH2 domain</keyword>
<dbReference type="GO" id="GO:0007167">
    <property type="term" value="P:enzyme-linked receptor protein signaling pathway"/>
    <property type="evidence" value="ECO:0007669"/>
    <property type="project" value="TreeGrafter"/>
</dbReference>
<dbReference type="GO" id="GO:0030971">
    <property type="term" value="F:receptor tyrosine kinase binding"/>
    <property type="evidence" value="ECO:0007669"/>
    <property type="project" value="TreeGrafter"/>
</dbReference>
<protein>
    <recommendedName>
        <fullName evidence="3">SH2 domain-containing protein</fullName>
    </recommendedName>
</protein>
<proteinExistence type="predicted"/>
<feature type="non-terminal residue" evidence="4">
    <location>
        <position position="1"/>
    </location>
</feature>
<dbReference type="Pfam" id="PF00017">
    <property type="entry name" value="SH2"/>
    <property type="match status" value="1"/>
</dbReference>
<evidence type="ECO:0000256" key="2">
    <source>
        <dbReference type="PROSITE-ProRule" id="PRU00191"/>
    </source>
</evidence>
<accession>A0A2P4SEW1</accession>
<dbReference type="GO" id="GO:0005737">
    <property type="term" value="C:cytoplasm"/>
    <property type="evidence" value="ECO:0007669"/>
    <property type="project" value="TreeGrafter"/>
</dbReference>
<sequence length="110" mass="12724">WYFGKITRRESERLLLNPENPRGTFLVRESETTKGAYCLSVSDFDNAKGLNVKHYKIRKLDSGGFYITSRTQFSSLQQLVAYYSRSLLDFLKGEMGKYLRLPQLVDMAAQ</sequence>
<feature type="non-terminal residue" evidence="4">
    <location>
        <position position="110"/>
    </location>
</feature>
<dbReference type="SUPFAM" id="SSF55550">
    <property type="entry name" value="SH2 domain"/>
    <property type="match status" value="1"/>
</dbReference>
<dbReference type="GO" id="GO:0016477">
    <property type="term" value="P:cell migration"/>
    <property type="evidence" value="ECO:0007669"/>
    <property type="project" value="TreeGrafter"/>
</dbReference>
<dbReference type="Proteomes" id="UP000237246">
    <property type="component" value="Unassembled WGS sequence"/>
</dbReference>
<dbReference type="PANTHER" id="PTHR19969">
    <property type="entry name" value="SH2-SH3 ADAPTOR PROTEIN-RELATED"/>
    <property type="match status" value="1"/>
</dbReference>
<evidence type="ECO:0000313" key="5">
    <source>
        <dbReference type="Proteomes" id="UP000237246"/>
    </source>
</evidence>
<evidence type="ECO:0000259" key="3">
    <source>
        <dbReference type="PROSITE" id="PS50001"/>
    </source>
</evidence>
<dbReference type="FunFam" id="3.30.505.10:FF:000001">
    <property type="entry name" value="Tyrosine-protein kinase"/>
    <property type="match status" value="1"/>
</dbReference>
<dbReference type="AlphaFoldDB" id="A0A2P4SEW1"/>
<feature type="domain" description="SH2" evidence="3">
    <location>
        <begin position="1"/>
        <end position="103"/>
    </location>
</feature>
<reference evidence="4 5" key="1">
    <citation type="submission" date="2018-01" db="EMBL/GenBank/DDBJ databases">
        <title>Comparison of the Chinese Bamboo Partridge and Red Junglefowl genome sequences highlights the importance of demography in genome evolution.</title>
        <authorList>
            <person name="Tiley G.P."/>
            <person name="Kimball R.T."/>
            <person name="Braun E.L."/>
            <person name="Burleigh J.G."/>
        </authorList>
    </citation>
    <scope>NUCLEOTIDE SEQUENCE [LARGE SCALE GENOMIC DNA]</scope>
    <source>
        <strain evidence="4">RTK389</strain>
        <tissue evidence="4">Blood</tissue>
    </source>
</reference>
<dbReference type="InterPro" id="IPR036860">
    <property type="entry name" value="SH2_dom_sf"/>
</dbReference>
<gene>
    <name evidence="4" type="ORF">CIB84_013646</name>
</gene>
<dbReference type="SMART" id="SM00252">
    <property type="entry name" value="SH2"/>
    <property type="match status" value="1"/>
</dbReference>
<comment type="caution">
    <text evidence="4">The sequence shown here is derived from an EMBL/GenBank/DDBJ whole genome shotgun (WGS) entry which is preliminary data.</text>
</comment>
<keyword evidence="5" id="KW-1185">Reference proteome</keyword>
<organism evidence="4 5">
    <name type="scientific">Bambusicola thoracicus</name>
    <name type="common">Chinese bamboo-partridge</name>
    <name type="synonym">Perdix thoracica</name>
    <dbReference type="NCBI Taxonomy" id="9083"/>
    <lineage>
        <taxon>Eukaryota</taxon>
        <taxon>Metazoa</taxon>
        <taxon>Chordata</taxon>
        <taxon>Craniata</taxon>
        <taxon>Vertebrata</taxon>
        <taxon>Euteleostomi</taxon>
        <taxon>Archelosauria</taxon>
        <taxon>Archosauria</taxon>
        <taxon>Dinosauria</taxon>
        <taxon>Saurischia</taxon>
        <taxon>Theropoda</taxon>
        <taxon>Coelurosauria</taxon>
        <taxon>Aves</taxon>
        <taxon>Neognathae</taxon>
        <taxon>Galloanserae</taxon>
        <taxon>Galliformes</taxon>
        <taxon>Phasianidae</taxon>
        <taxon>Perdicinae</taxon>
        <taxon>Bambusicola</taxon>
    </lineage>
</organism>
<dbReference type="PROSITE" id="PS50001">
    <property type="entry name" value="SH2"/>
    <property type="match status" value="1"/>
</dbReference>
<evidence type="ECO:0000313" key="4">
    <source>
        <dbReference type="EMBL" id="POI22606.1"/>
    </source>
</evidence>
<dbReference type="PRINTS" id="PR00401">
    <property type="entry name" value="SH2DOMAIN"/>
</dbReference>
<evidence type="ECO:0000256" key="1">
    <source>
        <dbReference type="ARBA" id="ARBA00022999"/>
    </source>
</evidence>
<dbReference type="GO" id="GO:0035591">
    <property type="term" value="F:signaling adaptor activity"/>
    <property type="evidence" value="ECO:0007669"/>
    <property type="project" value="TreeGrafter"/>
</dbReference>
<dbReference type="Gene3D" id="3.30.505.10">
    <property type="entry name" value="SH2 domain"/>
    <property type="match status" value="1"/>
</dbReference>
<dbReference type="EMBL" id="PPHD01056462">
    <property type="protein sequence ID" value="POI22606.1"/>
    <property type="molecule type" value="Genomic_DNA"/>
</dbReference>